<dbReference type="InterPro" id="IPR009056">
    <property type="entry name" value="Cyt_c-like_dom"/>
</dbReference>
<keyword evidence="5" id="KW-0249">Electron transport</keyword>
<keyword evidence="11" id="KW-1185">Reference proteome</keyword>
<evidence type="ECO:0000256" key="4">
    <source>
        <dbReference type="ARBA" id="ARBA00022723"/>
    </source>
</evidence>
<keyword evidence="6 7" id="KW-0408">Iron</keyword>
<evidence type="ECO:0000256" key="7">
    <source>
        <dbReference type="PROSITE-ProRule" id="PRU00433"/>
    </source>
</evidence>
<dbReference type="Gene3D" id="1.10.760.10">
    <property type="entry name" value="Cytochrome c-like domain"/>
    <property type="match status" value="1"/>
</dbReference>
<dbReference type="InterPro" id="IPR029490">
    <property type="entry name" value="Cytochrom_C550"/>
</dbReference>
<evidence type="ECO:0000256" key="5">
    <source>
        <dbReference type="ARBA" id="ARBA00022982"/>
    </source>
</evidence>
<feature type="signal peptide" evidence="8">
    <location>
        <begin position="1"/>
        <end position="30"/>
    </location>
</feature>
<dbReference type="SUPFAM" id="SSF46626">
    <property type="entry name" value="Cytochrome c"/>
    <property type="match status" value="1"/>
</dbReference>
<evidence type="ECO:0000256" key="2">
    <source>
        <dbReference type="ARBA" id="ARBA00022531"/>
    </source>
</evidence>
<gene>
    <name evidence="10" type="primary">psbV2</name>
    <name evidence="10" type="ORF">IQ235_05115</name>
</gene>
<organism evidence="10 11">
    <name type="scientific">Zarconia navalis LEGE 11467</name>
    <dbReference type="NCBI Taxonomy" id="1828826"/>
    <lineage>
        <taxon>Bacteria</taxon>
        <taxon>Bacillati</taxon>
        <taxon>Cyanobacteriota</taxon>
        <taxon>Cyanophyceae</taxon>
        <taxon>Oscillatoriophycideae</taxon>
        <taxon>Oscillatoriales</taxon>
        <taxon>Oscillatoriales incertae sedis</taxon>
        <taxon>Zarconia</taxon>
        <taxon>Zarconia navalis</taxon>
    </lineage>
</organism>
<evidence type="ECO:0000256" key="8">
    <source>
        <dbReference type="SAM" id="SignalP"/>
    </source>
</evidence>
<dbReference type="GO" id="GO:0009055">
    <property type="term" value="F:electron transfer activity"/>
    <property type="evidence" value="ECO:0007669"/>
    <property type="project" value="InterPro"/>
</dbReference>
<dbReference type="AlphaFoldDB" id="A0A928VXP0"/>
<keyword evidence="1" id="KW-0813">Transport</keyword>
<keyword evidence="3 7" id="KW-0349">Heme</keyword>
<keyword evidence="8" id="KW-0732">Signal</keyword>
<dbReference type="Proteomes" id="UP000621799">
    <property type="component" value="Unassembled WGS sequence"/>
</dbReference>
<protein>
    <submittedName>
        <fullName evidence="10">Photosystem II cytochrome PsbV2</fullName>
    </submittedName>
</protein>
<dbReference type="RefSeq" id="WP_264320429.1">
    <property type="nucleotide sequence ID" value="NZ_JADEXN010000061.1"/>
</dbReference>
<dbReference type="InterPro" id="IPR036909">
    <property type="entry name" value="Cyt_c-like_dom_sf"/>
</dbReference>
<evidence type="ECO:0000256" key="6">
    <source>
        <dbReference type="ARBA" id="ARBA00023004"/>
    </source>
</evidence>
<evidence type="ECO:0000259" key="9">
    <source>
        <dbReference type="PROSITE" id="PS51007"/>
    </source>
</evidence>
<accession>A0A928VXP0</accession>
<evidence type="ECO:0000256" key="3">
    <source>
        <dbReference type="ARBA" id="ARBA00022617"/>
    </source>
</evidence>
<dbReference type="PROSITE" id="PS51007">
    <property type="entry name" value="CYTC"/>
    <property type="match status" value="1"/>
</dbReference>
<evidence type="ECO:0000313" key="11">
    <source>
        <dbReference type="Proteomes" id="UP000621799"/>
    </source>
</evidence>
<sequence>MLHRFFSSRPLLLLCSVWLGICLWCSPARAESIDPYIRRYLDAAQPVPIKVDETGETRDFSAIELSKGKQRFDDGCLYCHIGGSNVPIPPITLSGENLAGATPPRDNLNGFVAFMREPMTYDGDDYSSWCRQVSENWMSRSELEEVAAYVLRAGEKVSSWGKKVYEVES</sequence>
<dbReference type="Pfam" id="PF14495">
    <property type="entry name" value="Cytochrom_C550"/>
    <property type="match status" value="1"/>
</dbReference>
<comment type="caution">
    <text evidence="10">The sequence shown here is derived from an EMBL/GenBank/DDBJ whole genome shotgun (WGS) entry which is preliminary data.</text>
</comment>
<dbReference type="GO" id="GO:0020037">
    <property type="term" value="F:heme binding"/>
    <property type="evidence" value="ECO:0007669"/>
    <property type="project" value="InterPro"/>
</dbReference>
<keyword evidence="2" id="KW-0602">Photosynthesis</keyword>
<proteinExistence type="predicted"/>
<evidence type="ECO:0000313" key="10">
    <source>
        <dbReference type="EMBL" id="MBE9040171.1"/>
    </source>
</evidence>
<dbReference type="EMBL" id="JADEXN010000061">
    <property type="protein sequence ID" value="MBE9040171.1"/>
    <property type="molecule type" value="Genomic_DNA"/>
</dbReference>
<name>A0A928VXP0_9CYAN</name>
<feature type="chain" id="PRO_5037142402" evidence="8">
    <location>
        <begin position="31"/>
        <end position="169"/>
    </location>
</feature>
<dbReference type="GO" id="GO:0046872">
    <property type="term" value="F:metal ion binding"/>
    <property type="evidence" value="ECO:0007669"/>
    <property type="project" value="UniProtKB-KW"/>
</dbReference>
<reference evidence="10" key="1">
    <citation type="submission" date="2020-10" db="EMBL/GenBank/DDBJ databases">
        <authorList>
            <person name="Castelo-Branco R."/>
            <person name="Eusebio N."/>
            <person name="Adriana R."/>
            <person name="Vieira A."/>
            <person name="Brugerolle De Fraissinette N."/>
            <person name="Rezende De Castro R."/>
            <person name="Schneider M.P."/>
            <person name="Vasconcelos V."/>
            <person name="Leao P.N."/>
        </authorList>
    </citation>
    <scope>NUCLEOTIDE SEQUENCE</scope>
    <source>
        <strain evidence="10">LEGE 11467</strain>
    </source>
</reference>
<dbReference type="NCBIfam" id="TIGR03046">
    <property type="entry name" value="PS_II_psbV2"/>
    <property type="match status" value="1"/>
</dbReference>
<dbReference type="GO" id="GO:0015979">
    <property type="term" value="P:photosynthesis"/>
    <property type="evidence" value="ECO:0007669"/>
    <property type="project" value="UniProtKB-KW"/>
</dbReference>
<evidence type="ECO:0000256" key="1">
    <source>
        <dbReference type="ARBA" id="ARBA00022448"/>
    </source>
</evidence>
<feature type="domain" description="Cytochrome c" evidence="9">
    <location>
        <begin position="63"/>
        <end position="154"/>
    </location>
</feature>
<keyword evidence="4 7" id="KW-0479">Metal-binding</keyword>